<organism evidence="2 3">
    <name type="scientific">Ferruginivarius sediminum</name>
    <dbReference type="NCBI Taxonomy" id="2661937"/>
    <lineage>
        <taxon>Bacteria</taxon>
        <taxon>Pseudomonadati</taxon>
        <taxon>Pseudomonadota</taxon>
        <taxon>Alphaproteobacteria</taxon>
        <taxon>Rhodospirillales</taxon>
        <taxon>Rhodospirillaceae</taxon>
        <taxon>Ferruginivarius</taxon>
    </lineage>
</organism>
<dbReference type="Proteomes" id="UP000253941">
    <property type="component" value="Unassembled WGS sequence"/>
</dbReference>
<evidence type="ECO:0000313" key="2">
    <source>
        <dbReference type="EMBL" id="RDD61583.1"/>
    </source>
</evidence>
<reference evidence="2 3" key="1">
    <citation type="submission" date="2018-07" db="EMBL/GenBank/DDBJ databases">
        <title>Venubactetium sediminum gen. nov., sp. nov., isolated from a marine solar saltern.</title>
        <authorList>
            <person name="Wang S."/>
        </authorList>
    </citation>
    <scope>NUCLEOTIDE SEQUENCE [LARGE SCALE GENOMIC DNA]</scope>
    <source>
        <strain evidence="2 3">WD2A32</strain>
    </source>
</reference>
<dbReference type="RefSeq" id="WP_114582386.1">
    <property type="nucleotide sequence ID" value="NZ_QPMH01000010.1"/>
</dbReference>
<keyword evidence="3" id="KW-1185">Reference proteome</keyword>
<dbReference type="AlphaFoldDB" id="A0A369T8E8"/>
<keyword evidence="1" id="KW-1133">Transmembrane helix</keyword>
<keyword evidence="1" id="KW-0812">Transmembrane</keyword>
<sequence>MSTVVVIGIVMLVAVSLIVRVAPAFIPLPVSNRTIEKIDTLLPVAVFINLGAYCAVSEIAARPIVGGAGVAALFLLFPVAKRIGLVTTVASATAVYLFAAHGPLTL</sequence>
<dbReference type="EMBL" id="QPMH01000010">
    <property type="protein sequence ID" value="RDD61583.1"/>
    <property type="molecule type" value="Genomic_DNA"/>
</dbReference>
<name>A0A369T8E8_9PROT</name>
<evidence type="ECO:0000256" key="1">
    <source>
        <dbReference type="SAM" id="Phobius"/>
    </source>
</evidence>
<evidence type="ECO:0008006" key="4">
    <source>
        <dbReference type="Google" id="ProtNLM"/>
    </source>
</evidence>
<feature type="transmembrane region" description="Helical" evidence="1">
    <location>
        <begin position="59"/>
        <end position="77"/>
    </location>
</feature>
<evidence type="ECO:0000313" key="3">
    <source>
        <dbReference type="Proteomes" id="UP000253941"/>
    </source>
</evidence>
<comment type="caution">
    <text evidence="2">The sequence shown here is derived from an EMBL/GenBank/DDBJ whole genome shotgun (WGS) entry which is preliminary data.</text>
</comment>
<proteinExistence type="predicted"/>
<gene>
    <name evidence="2" type="ORF">DRB17_11645</name>
</gene>
<accession>A0A369T8E8</accession>
<feature type="transmembrane region" description="Helical" evidence="1">
    <location>
        <begin position="6"/>
        <end position="26"/>
    </location>
</feature>
<keyword evidence="1" id="KW-0472">Membrane</keyword>
<feature type="transmembrane region" description="Helical" evidence="1">
    <location>
        <begin position="84"/>
        <end position="104"/>
    </location>
</feature>
<protein>
    <recommendedName>
        <fullName evidence="4">AzlD domain-containing protein</fullName>
    </recommendedName>
</protein>